<dbReference type="eggNOG" id="KOG0307">
    <property type="taxonomic scope" value="Eukaryota"/>
</dbReference>
<dbReference type="InterPro" id="IPR002110">
    <property type="entry name" value="Ankyrin_rpt"/>
</dbReference>
<feature type="compositionally biased region" description="Pro residues" evidence="2">
    <location>
        <begin position="204"/>
        <end position="219"/>
    </location>
</feature>
<dbReference type="AlphaFoldDB" id="L5JTS0"/>
<dbReference type="SUPFAM" id="SSF48403">
    <property type="entry name" value="Ankyrin repeat"/>
    <property type="match status" value="1"/>
</dbReference>
<feature type="region of interest" description="Disordered" evidence="2">
    <location>
        <begin position="195"/>
        <end position="226"/>
    </location>
</feature>
<evidence type="ECO:0000313" key="4">
    <source>
        <dbReference type="Proteomes" id="UP000010552"/>
    </source>
</evidence>
<dbReference type="InterPro" id="IPR039195">
    <property type="entry name" value="ANKRD40"/>
</dbReference>
<dbReference type="SMART" id="SM00248">
    <property type="entry name" value="ANK"/>
    <property type="match status" value="2"/>
</dbReference>
<dbReference type="PANTHER" id="PTHR24192">
    <property type="entry name" value="ANKYRIN REPEAT DOMAIN 40"/>
    <property type="match status" value="1"/>
</dbReference>
<protein>
    <submittedName>
        <fullName evidence="3">Ankyrin repeat domain-containing protein 40</fullName>
    </submittedName>
</protein>
<sequence>MAAARALSQHAVRARAPIGTRPGLGGEVGPLPPAQGRSLLRPAWTPPYPMAPPHFGLCRTKGYTNEQKEQQERLREAAALGDIREVQKLVESGVDVNSQNEVNGWTCLHWACKRNHGQVVTYLLKSGADKEILTSKGEMPVQLTSRREIRRIMGVEDDDDDGNLPQLKESEPPFVPNYLANPAFPFIYTSVAEDSAPLQNGGPSTPPASPPADGEPPLLPSGAFPRDHTSLALVQNGDVSAPAAILRTPESTKPGPVCQPPVSQSRSLFSSVSSKPPVSLEPQNGTHTGPTPAFQPFFFTGAFPFNMQELVLKVRIQNPSLRENDFIEIELDRQELTYQELLRVSCCELGVNPDQVEKIRKLPNTLVRKDKDVARLQDFQELELVLMISENNFLFRNAASTLTERPCYNRRASKLTY</sequence>
<dbReference type="Pfam" id="PF13637">
    <property type="entry name" value="Ank_4"/>
    <property type="match status" value="1"/>
</dbReference>
<dbReference type="PANTHER" id="PTHR24192:SF1">
    <property type="entry name" value="ANKYRIN REPEAT DOMAIN-CONTAINING PROTEIN 40"/>
    <property type="match status" value="1"/>
</dbReference>
<accession>L5JTS0</accession>
<feature type="region of interest" description="Disordered" evidence="2">
    <location>
        <begin position="248"/>
        <end position="293"/>
    </location>
</feature>
<reference evidence="4" key="1">
    <citation type="journal article" date="2013" name="Science">
        <title>Comparative analysis of bat genomes provides insight into the evolution of flight and immunity.</title>
        <authorList>
            <person name="Zhang G."/>
            <person name="Cowled C."/>
            <person name="Shi Z."/>
            <person name="Huang Z."/>
            <person name="Bishop-Lilly K.A."/>
            <person name="Fang X."/>
            <person name="Wynne J.W."/>
            <person name="Xiong Z."/>
            <person name="Baker M.L."/>
            <person name="Zhao W."/>
            <person name="Tachedjian M."/>
            <person name="Zhu Y."/>
            <person name="Zhou P."/>
            <person name="Jiang X."/>
            <person name="Ng J."/>
            <person name="Yang L."/>
            <person name="Wu L."/>
            <person name="Xiao J."/>
            <person name="Feng Y."/>
            <person name="Chen Y."/>
            <person name="Sun X."/>
            <person name="Zhang Y."/>
            <person name="Marsh G.A."/>
            <person name="Crameri G."/>
            <person name="Broder C.C."/>
            <person name="Frey K.G."/>
            <person name="Wang L.F."/>
            <person name="Wang J."/>
        </authorList>
    </citation>
    <scope>NUCLEOTIDE SEQUENCE [LARGE SCALE GENOMIC DNA]</scope>
</reference>
<keyword evidence="4" id="KW-1185">Reference proteome</keyword>
<organism evidence="3 4">
    <name type="scientific">Pteropus alecto</name>
    <name type="common">Black flying fox</name>
    <dbReference type="NCBI Taxonomy" id="9402"/>
    <lineage>
        <taxon>Eukaryota</taxon>
        <taxon>Metazoa</taxon>
        <taxon>Chordata</taxon>
        <taxon>Craniata</taxon>
        <taxon>Vertebrata</taxon>
        <taxon>Euteleostomi</taxon>
        <taxon>Mammalia</taxon>
        <taxon>Eutheria</taxon>
        <taxon>Laurasiatheria</taxon>
        <taxon>Chiroptera</taxon>
        <taxon>Yinpterochiroptera</taxon>
        <taxon>Pteropodoidea</taxon>
        <taxon>Pteropodidae</taxon>
        <taxon>Pteropodinae</taxon>
        <taxon>Pteropus</taxon>
    </lineage>
</organism>
<evidence type="ECO:0000313" key="3">
    <source>
        <dbReference type="EMBL" id="ELK01673.1"/>
    </source>
</evidence>
<name>L5JTS0_PTEAL</name>
<keyword evidence="1" id="KW-0040">ANK repeat</keyword>
<dbReference type="InterPro" id="IPR036770">
    <property type="entry name" value="Ankyrin_rpt-contain_sf"/>
</dbReference>
<evidence type="ECO:0000256" key="1">
    <source>
        <dbReference type="PROSITE-ProRule" id="PRU00023"/>
    </source>
</evidence>
<feature type="compositionally biased region" description="Low complexity" evidence="2">
    <location>
        <begin position="260"/>
        <end position="278"/>
    </location>
</feature>
<dbReference type="FunCoup" id="L5JTS0">
    <property type="interactions" value="1259"/>
</dbReference>
<dbReference type="Proteomes" id="UP000010552">
    <property type="component" value="Unassembled WGS sequence"/>
</dbReference>
<evidence type="ECO:0000256" key="2">
    <source>
        <dbReference type="SAM" id="MobiDB-lite"/>
    </source>
</evidence>
<feature type="region of interest" description="Disordered" evidence="2">
    <location>
        <begin position="1"/>
        <end position="29"/>
    </location>
</feature>
<proteinExistence type="predicted"/>
<dbReference type="EMBL" id="KB031150">
    <property type="protein sequence ID" value="ELK01673.1"/>
    <property type="molecule type" value="Genomic_DNA"/>
</dbReference>
<dbReference type="STRING" id="9402.L5JTS0"/>
<dbReference type="Gene3D" id="1.25.40.20">
    <property type="entry name" value="Ankyrin repeat-containing domain"/>
    <property type="match status" value="1"/>
</dbReference>
<feature type="repeat" description="ANK" evidence="1">
    <location>
        <begin position="103"/>
        <end position="135"/>
    </location>
</feature>
<dbReference type="PROSITE" id="PS50088">
    <property type="entry name" value="ANK_REPEAT"/>
    <property type="match status" value="1"/>
</dbReference>
<gene>
    <name evidence="3" type="ORF">PAL_GLEAN10019736</name>
</gene>
<dbReference type="InParanoid" id="L5JTS0"/>
<dbReference type="PROSITE" id="PS50297">
    <property type="entry name" value="ANK_REP_REGION"/>
    <property type="match status" value="1"/>
</dbReference>